<keyword evidence="4" id="KW-1185">Reference proteome</keyword>
<keyword evidence="2" id="KW-0812">Transmembrane</keyword>
<protein>
    <submittedName>
        <fullName evidence="3">Uncharacterized protein</fullName>
    </submittedName>
</protein>
<keyword evidence="2" id="KW-0472">Membrane</keyword>
<dbReference type="STRING" id="93625.A0A409WNZ4"/>
<dbReference type="OrthoDB" id="3265734at2759"/>
<comment type="caution">
    <text evidence="3">The sequence shown here is derived from an EMBL/GenBank/DDBJ whole genome shotgun (WGS) entry which is preliminary data.</text>
</comment>
<feature type="region of interest" description="Disordered" evidence="1">
    <location>
        <begin position="156"/>
        <end position="183"/>
    </location>
</feature>
<organism evidence="3 4">
    <name type="scientific">Psilocybe cyanescens</name>
    <dbReference type="NCBI Taxonomy" id="93625"/>
    <lineage>
        <taxon>Eukaryota</taxon>
        <taxon>Fungi</taxon>
        <taxon>Dikarya</taxon>
        <taxon>Basidiomycota</taxon>
        <taxon>Agaricomycotina</taxon>
        <taxon>Agaricomycetes</taxon>
        <taxon>Agaricomycetidae</taxon>
        <taxon>Agaricales</taxon>
        <taxon>Agaricineae</taxon>
        <taxon>Strophariaceae</taxon>
        <taxon>Psilocybe</taxon>
    </lineage>
</organism>
<dbReference type="Gene3D" id="2.60.120.260">
    <property type="entry name" value="Galactose-binding domain-like"/>
    <property type="match status" value="1"/>
</dbReference>
<dbReference type="EMBL" id="NHYD01003342">
    <property type="protein sequence ID" value="PPQ80221.1"/>
    <property type="molecule type" value="Genomic_DNA"/>
</dbReference>
<proteinExistence type="predicted"/>
<reference evidence="3 4" key="1">
    <citation type="journal article" date="2018" name="Evol. Lett.">
        <title>Horizontal gene cluster transfer increased hallucinogenic mushroom diversity.</title>
        <authorList>
            <person name="Reynolds H.T."/>
            <person name="Vijayakumar V."/>
            <person name="Gluck-Thaler E."/>
            <person name="Korotkin H.B."/>
            <person name="Matheny P.B."/>
            <person name="Slot J.C."/>
        </authorList>
    </citation>
    <scope>NUCLEOTIDE SEQUENCE [LARGE SCALE GENOMIC DNA]</scope>
    <source>
        <strain evidence="3 4">2631</strain>
    </source>
</reference>
<sequence length="331" mass="35720">MAVHLIRLDDRDPTISYSANTWGQAGNGNEYLHTTTRSNRVGAFMKIPFNAIHNCKNEVDLPRSTAKGTKIVLYGTVDSSVIGTLPHSLITVDDSRGYDFVGPQNSEIQYQQKFWESSDLPPGPHLLTVSITSGSTNRAAFSFDYAEYYPLDLSSTGSNSSSSSITLPTNTPTPSSSHSSHSKSSTPIIAGAICGVVVFIAIVLGVIFCIRKRRRTKDPETNQWPFRRGASPSGDRSVTPFITHSRNPSNQFMASNNELNSSSVMSEYRSVTAGGATQTSSVQHDTKSITVGGEASQPNNVPPVSGGGRSNPPPRYESYRFPIVPAVTSEP</sequence>
<keyword evidence="2" id="KW-1133">Transmembrane helix</keyword>
<feature type="transmembrane region" description="Helical" evidence="2">
    <location>
        <begin position="188"/>
        <end position="210"/>
    </location>
</feature>
<accession>A0A409WNZ4</accession>
<dbReference type="AlphaFoldDB" id="A0A409WNZ4"/>
<evidence type="ECO:0000256" key="1">
    <source>
        <dbReference type="SAM" id="MobiDB-lite"/>
    </source>
</evidence>
<gene>
    <name evidence="3" type="ORF">CVT25_003574</name>
</gene>
<evidence type="ECO:0000313" key="4">
    <source>
        <dbReference type="Proteomes" id="UP000283269"/>
    </source>
</evidence>
<evidence type="ECO:0000313" key="3">
    <source>
        <dbReference type="EMBL" id="PPQ80221.1"/>
    </source>
</evidence>
<feature type="region of interest" description="Disordered" evidence="1">
    <location>
        <begin position="270"/>
        <end position="331"/>
    </location>
</feature>
<feature type="compositionally biased region" description="Polar residues" evidence="1">
    <location>
        <begin position="234"/>
        <end position="256"/>
    </location>
</feature>
<evidence type="ECO:0000256" key="2">
    <source>
        <dbReference type="SAM" id="Phobius"/>
    </source>
</evidence>
<dbReference type="Proteomes" id="UP000283269">
    <property type="component" value="Unassembled WGS sequence"/>
</dbReference>
<name>A0A409WNZ4_PSICY</name>
<feature type="region of interest" description="Disordered" evidence="1">
    <location>
        <begin position="218"/>
        <end position="256"/>
    </location>
</feature>
<dbReference type="InParanoid" id="A0A409WNZ4"/>